<reference evidence="3 4" key="1">
    <citation type="journal article" date="2018" name="Gigascience">
        <title>Genomes of trombidid mites reveal novel predicted allergens and laterally-transferred genes associated with secondary metabolism.</title>
        <authorList>
            <person name="Dong X."/>
            <person name="Chaisiri K."/>
            <person name="Xia D."/>
            <person name="Armstrong S.D."/>
            <person name="Fang Y."/>
            <person name="Donnelly M.J."/>
            <person name="Kadowaki T."/>
            <person name="McGarry J.W."/>
            <person name="Darby A.C."/>
            <person name="Makepeace B.L."/>
        </authorList>
    </citation>
    <scope>NUCLEOTIDE SEQUENCE [LARGE SCALE GENOMIC DNA]</scope>
    <source>
        <strain evidence="3">UoL-UT</strain>
    </source>
</reference>
<evidence type="ECO:0000256" key="1">
    <source>
        <dbReference type="ARBA" id="ARBA00010134"/>
    </source>
</evidence>
<dbReference type="GO" id="GO:0006508">
    <property type="term" value="P:proteolysis"/>
    <property type="evidence" value="ECO:0007669"/>
    <property type="project" value="InterPro"/>
</dbReference>
<evidence type="ECO:0000313" key="3">
    <source>
        <dbReference type="EMBL" id="RWS18762.1"/>
    </source>
</evidence>
<dbReference type="GO" id="GO:0004197">
    <property type="term" value="F:cysteine-type endopeptidase activity"/>
    <property type="evidence" value="ECO:0007669"/>
    <property type="project" value="InterPro"/>
</dbReference>
<feature type="domain" description="Caspase family p20" evidence="2">
    <location>
        <begin position="41"/>
        <end position="170"/>
    </location>
</feature>
<feature type="non-terminal residue" evidence="3">
    <location>
        <position position="1"/>
    </location>
</feature>
<dbReference type="Pfam" id="PF00656">
    <property type="entry name" value="Peptidase_C14"/>
    <property type="match status" value="1"/>
</dbReference>
<dbReference type="VEuPathDB" id="VectorBase:LDEU013278"/>
<dbReference type="InterPro" id="IPR011600">
    <property type="entry name" value="Pept_C14_caspase"/>
</dbReference>
<evidence type="ECO:0000313" key="4">
    <source>
        <dbReference type="Proteomes" id="UP000288716"/>
    </source>
</evidence>
<comment type="caution">
    <text evidence="3">The sequence shown here is derived from an EMBL/GenBank/DDBJ whole genome shotgun (WGS) entry which is preliminary data.</text>
</comment>
<dbReference type="EMBL" id="NCKV01034735">
    <property type="protein sequence ID" value="RWS18762.1"/>
    <property type="molecule type" value="Genomic_DNA"/>
</dbReference>
<protein>
    <submittedName>
        <fullName evidence="3">Caspase-3-like protein</fullName>
    </submittedName>
</protein>
<dbReference type="PANTHER" id="PTHR10454">
    <property type="entry name" value="CASPASE"/>
    <property type="match status" value="1"/>
</dbReference>
<gene>
    <name evidence="3" type="ORF">B4U80_12430</name>
</gene>
<dbReference type="InterPro" id="IPR029030">
    <property type="entry name" value="Caspase-like_dom_sf"/>
</dbReference>
<dbReference type="STRING" id="299467.A0A443RTW3"/>
<organism evidence="3 4">
    <name type="scientific">Leptotrombidium deliense</name>
    <dbReference type="NCBI Taxonomy" id="299467"/>
    <lineage>
        <taxon>Eukaryota</taxon>
        <taxon>Metazoa</taxon>
        <taxon>Ecdysozoa</taxon>
        <taxon>Arthropoda</taxon>
        <taxon>Chelicerata</taxon>
        <taxon>Arachnida</taxon>
        <taxon>Acari</taxon>
        <taxon>Acariformes</taxon>
        <taxon>Trombidiformes</taxon>
        <taxon>Prostigmata</taxon>
        <taxon>Anystina</taxon>
        <taxon>Parasitengona</taxon>
        <taxon>Trombiculoidea</taxon>
        <taxon>Trombiculidae</taxon>
        <taxon>Leptotrombidium</taxon>
    </lineage>
</organism>
<dbReference type="GO" id="GO:0043525">
    <property type="term" value="P:positive regulation of neuron apoptotic process"/>
    <property type="evidence" value="ECO:0007669"/>
    <property type="project" value="TreeGrafter"/>
</dbReference>
<dbReference type="SUPFAM" id="SSF52129">
    <property type="entry name" value="Caspase-like"/>
    <property type="match status" value="1"/>
</dbReference>
<dbReference type="PRINTS" id="PR00376">
    <property type="entry name" value="IL1BCENZYME"/>
</dbReference>
<dbReference type="InterPro" id="IPR001309">
    <property type="entry name" value="Pept_C14_p20"/>
</dbReference>
<accession>A0A443RTW3</accession>
<dbReference type="InterPro" id="IPR002398">
    <property type="entry name" value="Pept_C14"/>
</dbReference>
<name>A0A443RTW3_9ACAR</name>
<sequence length="170" mass="19373">KLPFLCLLSEDSLYPIEINAVKTSKVLYFGNRENDNGYNFDDGLCVIIENKTFSNNRKENYLSYLTTENYEEAFKSHNFEVKRDLKNASSAQIWHYLQNLAADETLKSRTAFVLIIISNSATKDNVNIIYGSDNNCFSVNELKMLFSDDKCEALKGKLKLFIIDGPRGGN</sequence>
<dbReference type="InterPro" id="IPR015917">
    <property type="entry name" value="Pept_C14A"/>
</dbReference>
<dbReference type="PROSITE" id="PS50208">
    <property type="entry name" value="CASPASE_P20"/>
    <property type="match status" value="1"/>
</dbReference>
<dbReference type="OrthoDB" id="6097640at2759"/>
<dbReference type="Proteomes" id="UP000288716">
    <property type="component" value="Unassembled WGS sequence"/>
</dbReference>
<dbReference type="GO" id="GO:0006915">
    <property type="term" value="P:apoptotic process"/>
    <property type="evidence" value="ECO:0007669"/>
    <property type="project" value="TreeGrafter"/>
</dbReference>
<dbReference type="Gene3D" id="3.40.50.1460">
    <property type="match status" value="1"/>
</dbReference>
<dbReference type="PANTHER" id="PTHR10454:SF210">
    <property type="entry name" value="CASPASE-2"/>
    <property type="match status" value="1"/>
</dbReference>
<dbReference type="AlphaFoldDB" id="A0A443RTW3"/>
<comment type="similarity">
    <text evidence="1">Belongs to the peptidase C14A family.</text>
</comment>
<proteinExistence type="inferred from homology"/>
<evidence type="ECO:0000259" key="2">
    <source>
        <dbReference type="PROSITE" id="PS50208"/>
    </source>
</evidence>
<keyword evidence="4" id="KW-1185">Reference proteome</keyword>
<dbReference type="GO" id="GO:0005737">
    <property type="term" value="C:cytoplasm"/>
    <property type="evidence" value="ECO:0007669"/>
    <property type="project" value="TreeGrafter"/>
</dbReference>